<dbReference type="PROSITE" id="PS50883">
    <property type="entry name" value="EAL"/>
    <property type="match status" value="1"/>
</dbReference>
<dbReference type="AlphaFoldDB" id="A0A9J6RG67"/>
<gene>
    <name evidence="3" type="ORF">OWO01_15420</name>
</gene>
<evidence type="ECO:0000259" key="2">
    <source>
        <dbReference type="PROSITE" id="PS51833"/>
    </source>
</evidence>
<dbReference type="PANTHER" id="PTHR33525:SF4">
    <property type="entry name" value="CYCLIC DI-GMP PHOSPHODIESTERASE CDGJ"/>
    <property type="match status" value="1"/>
</dbReference>
<dbReference type="PROSITE" id="PS51833">
    <property type="entry name" value="HDOD"/>
    <property type="match status" value="1"/>
</dbReference>
<dbReference type="EMBL" id="JAPRAT010000047">
    <property type="protein sequence ID" value="MCZ0704600.1"/>
    <property type="molecule type" value="Genomic_DNA"/>
</dbReference>
<reference evidence="3" key="1">
    <citation type="submission" date="2022-11" db="EMBL/GenBank/DDBJ databases">
        <title>WGS of Natronobacillus azotifigens 24KS-1, an anaerobic diazotrophic haloalkaliphile from soda-rich habitats.</title>
        <authorList>
            <person name="Sorokin D.Y."/>
            <person name="Merkel A.Y."/>
        </authorList>
    </citation>
    <scope>NUCLEOTIDE SEQUENCE</scope>
    <source>
        <strain evidence="3">24KS-1</strain>
    </source>
</reference>
<evidence type="ECO:0000313" key="3">
    <source>
        <dbReference type="EMBL" id="MCZ0704600.1"/>
    </source>
</evidence>
<dbReference type="InterPro" id="IPR013976">
    <property type="entry name" value="HDOD"/>
</dbReference>
<dbReference type="InterPro" id="IPR014408">
    <property type="entry name" value="dGMP_Pdiesterase_EAL/HD-GYP"/>
</dbReference>
<dbReference type="Gene3D" id="1.10.3210.10">
    <property type="entry name" value="Hypothetical protein af1432"/>
    <property type="match status" value="1"/>
</dbReference>
<dbReference type="PIRSF" id="PIRSF003180">
    <property type="entry name" value="DiGMPpdiest_YuxH"/>
    <property type="match status" value="1"/>
</dbReference>
<protein>
    <submittedName>
        <fullName evidence="3">HDOD domain-containing protein</fullName>
    </submittedName>
</protein>
<dbReference type="InterPro" id="IPR035919">
    <property type="entry name" value="EAL_sf"/>
</dbReference>
<dbReference type="InterPro" id="IPR052340">
    <property type="entry name" value="RNase_Y/CdgJ"/>
</dbReference>
<feature type="domain" description="HDOD" evidence="2">
    <location>
        <begin position="204"/>
        <end position="394"/>
    </location>
</feature>
<feature type="domain" description="EAL" evidence="1">
    <location>
        <begin position="1"/>
        <end position="210"/>
    </location>
</feature>
<dbReference type="Pfam" id="PF00563">
    <property type="entry name" value="EAL"/>
    <property type="match status" value="1"/>
</dbReference>
<name>A0A9J6RG67_9BACI</name>
<organism evidence="3 4">
    <name type="scientific">Natronobacillus azotifigens</name>
    <dbReference type="NCBI Taxonomy" id="472978"/>
    <lineage>
        <taxon>Bacteria</taxon>
        <taxon>Bacillati</taxon>
        <taxon>Bacillota</taxon>
        <taxon>Bacilli</taxon>
        <taxon>Bacillales</taxon>
        <taxon>Bacillaceae</taxon>
        <taxon>Natronobacillus</taxon>
    </lineage>
</organism>
<dbReference type="SUPFAM" id="SSF141868">
    <property type="entry name" value="EAL domain-like"/>
    <property type="match status" value="1"/>
</dbReference>
<dbReference type="PANTHER" id="PTHR33525">
    <property type="match status" value="1"/>
</dbReference>
<proteinExistence type="predicted"/>
<dbReference type="RefSeq" id="WP_268781376.1">
    <property type="nucleotide sequence ID" value="NZ_JAPRAT010000047.1"/>
</dbReference>
<dbReference type="Gene3D" id="3.20.20.450">
    <property type="entry name" value="EAL domain"/>
    <property type="match status" value="1"/>
</dbReference>
<dbReference type="Pfam" id="PF08668">
    <property type="entry name" value="HDOD"/>
    <property type="match status" value="1"/>
</dbReference>
<evidence type="ECO:0000259" key="1">
    <source>
        <dbReference type="PROSITE" id="PS50883"/>
    </source>
</evidence>
<keyword evidence="4" id="KW-1185">Reference proteome</keyword>
<dbReference type="SMART" id="SM00052">
    <property type="entry name" value="EAL"/>
    <property type="match status" value="1"/>
</dbReference>
<comment type="caution">
    <text evidence="3">The sequence shown here is derived from an EMBL/GenBank/DDBJ whole genome shotgun (WGS) entry which is preliminary data.</text>
</comment>
<dbReference type="SUPFAM" id="SSF109604">
    <property type="entry name" value="HD-domain/PDEase-like"/>
    <property type="match status" value="1"/>
</dbReference>
<evidence type="ECO:0000313" key="4">
    <source>
        <dbReference type="Proteomes" id="UP001084197"/>
    </source>
</evidence>
<dbReference type="Proteomes" id="UP001084197">
    <property type="component" value="Unassembled WGS sequence"/>
</dbReference>
<dbReference type="InterPro" id="IPR001633">
    <property type="entry name" value="EAL_dom"/>
</dbReference>
<sequence length="419" mass="48231">MSSVLIAKQPILTQTQSLYGYELLYRSKTTTEEWNGDLATIEVMINAFLNIGIDRLAGSSTVFINFTENLINQELATHFSPEDIVIELLEDTPLTETMKMKIQSLSDRGYRLALDDVTPLLFSKWQEADMIKYLTFIKIDFLGTPDNNHRRELARAIKLTDPNIILVAEKVETIDDYEEAKQLGCQLFQGYFFMKPKVMESREIPSYYLAYVKLIEQIDETEIDLSKISNTIKKDLSLSYKLLKLINSPAYRRMERIKSIDQAVVLLGQKEIKKWLYVLALRESLQHSQQPGIDSLVKSSYYRAKMCENLAKQLIPHLTQEAFLVGYFSQLPIILHQSLDQILGNLSLDGCIEATLKGEPSSLRDIFQLVMAYEWVNWEEVDQLTETLNLNKTMVFEAYQKANQWVNNVFQLADTDTVS</sequence>
<accession>A0A9J6RG67</accession>